<dbReference type="Proteomes" id="UP000027073">
    <property type="component" value="Unassembled WGS sequence"/>
</dbReference>
<dbReference type="HOGENOM" id="CLU_036234_0_0_1"/>
<feature type="compositionally biased region" description="Acidic residues" evidence="3">
    <location>
        <begin position="78"/>
        <end position="103"/>
    </location>
</feature>
<evidence type="ECO:0000256" key="2">
    <source>
        <dbReference type="SAM" id="Coils"/>
    </source>
</evidence>
<organism evidence="6 7">
    <name type="scientific">Pleurotus ostreatus (strain PC15)</name>
    <name type="common">Oyster mushroom</name>
    <dbReference type="NCBI Taxonomy" id="1137138"/>
    <lineage>
        <taxon>Eukaryota</taxon>
        <taxon>Fungi</taxon>
        <taxon>Dikarya</taxon>
        <taxon>Basidiomycota</taxon>
        <taxon>Agaricomycotina</taxon>
        <taxon>Agaricomycetes</taxon>
        <taxon>Agaricomycetidae</taxon>
        <taxon>Agaricales</taxon>
        <taxon>Pleurotineae</taxon>
        <taxon>Pleurotaceae</taxon>
        <taxon>Pleurotus</taxon>
    </lineage>
</organism>
<dbReference type="EMBL" id="KL198007">
    <property type="protein sequence ID" value="KDQ29561.1"/>
    <property type="molecule type" value="Genomic_DNA"/>
</dbReference>
<proteinExistence type="inferred from homology"/>
<dbReference type="Pfam" id="PF17799">
    <property type="entry name" value="RRM_Rrp7"/>
    <property type="match status" value="1"/>
</dbReference>
<name>A0A067P104_PLEO1</name>
<dbReference type="GO" id="GO:0032545">
    <property type="term" value="C:CURI complex"/>
    <property type="evidence" value="ECO:0007669"/>
    <property type="project" value="TreeGrafter"/>
</dbReference>
<dbReference type="AlphaFoldDB" id="A0A067P104"/>
<dbReference type="FunCoup" id="A0A067P104">
    <property type="interactions" value="263"/>
</dbReference>
<gene>
    <name evidence="6" type="ORF">PLEOSDRAFT_1038292</name>
</gene>
<dbReference type="GO" id="GO:0000028">
    <property type="term" value="P:ribosomal small subunit assembly"/>
    <property type="evidence" value="ECO:0007669"/>
    <property type="project" value="TreeGrafter"/>
</dbReference>
<dbReference type="Gene3D" id="3.30.70.330">
    <property type="match status" value="1"/>
</dbReference>
<accession>A0A067P104</accession>
<dbReference type="SUPFAM" id="SSF54928">
    <property type="entry name" value="RNA-binding domain, RBD"/>
    <property type="match status" value="1"/>
</dbReference>
<dbReference type="InParanoid" id="A0A067P104"/>
<evidence type="ECO:0000256" key="3">
    <source>
        <dbReference type="SAM" id="MobiDB-lite"/>
    </source>
</evidence>
<dbReference type="GO" id="GO:0006364">
    <property type="term" value="P:rRNA processing"/>
    <property type="evidence" value="ECO:0007669"/>
    <property type="project" value="TreeGrafter"/>
</dbReference>
<dbReference type="PANTHER" id="PTHR13191:SF0">
    <property type="entry name" value="RIBOSOMAL RNA-PROCESSING PROTEIN 7 HOMOLOG A-RELATED"/>
    <property type="match status" value="1"/>
</dbReference>
<evidence type="ECO:0000259" key="5">
    <source>
        <dbReference type="Pfam" id="PF17799"/>
    </source>
</evidence>
<feature type="region of interest" description="Disordered" evidence="3">
    <location>
        <begin position="78"/>
        <end position="131"/>
    </location>
</feature>
<dbReference type="GO" id="GO:0003676">
    <property type="term" value="F:nucleic acid binding"/>
    <property type="evidence" value="ECO:0007669"/>
    <property type="project" value="InterPro"/>
</dbReference>
<evidence type="ECO:0000313" key="7">
    <source>
        <dbReference type="Proteomes" id="UP000027073"/>
    </source>
</evidence>
<keyword evidence="2" id="KW-0175">Coiled coil</keyword>
<feature type="domain" description="Ribosomal RNA-processing protein 7 C-terminal" evidence="4">
    <location>
        <begin position="188"/>
        <end position="319"/>
    </location>
</feature>
<feature type="coiled-coil region" evidence="2">
    <location>
        <begin position="283"/>
        <end position="310"/>
    </location>
</feature>
<dbReference type="InterPro" id="IPR012677">
    <property type="entry name" value="Nucleotide-bd_a/b_plait_sf"/>
</dbReference>
<evidence type="ECO:0000259" key="4">
    <source>
        <dbReference type="Pfam" id="PF12923"/>
    </source>
</evidence>
<dbReference type="Pfam" id="PF12923">
    <property type="entry name" value="RRP7"/>
    <property type="match status" value="1"/>
</dbReference>
<dbReference type="InterPro" id="IPR040447">
    <property type="entry name" value="RRM_Rrp7"/>
</dbReference>
<dbReference type="VEuPathDB" id="FungiDB:PLEOSDRAFT_1038292"/>
<sequence>MPSVVSGFNVLPIQYTKQSTHYLYVRAHVPSKKAGSSQTLPPNRTLFLVNVPPDASERELIIFFRSCGTVERVIFDMDETNEPGNDIESDEEDEEQEEAPMDVEQDHPRKKRKVGKDTTKAPTVTPLPSNSLRRLRKTGRSAHLIFLDEVSLPKALSSGSKPRPWPKLQDADSAPSGLAHYMQLYSALRPPLDVVRAHADSSIDLYEYELAKSRQNSKYKKGEAIVDDDGFTLVTRGGAYGKTLGGGVGVASKQFTATAGRGGGGRMRKQKKESKEKEGFYAFQKAEKQRKELMDLKQRWEEDKVKVEKLKASRRFKPY</sequence>
<dbReference type="PANTHER" id="PTHR13191">
    <property type="entry name" value="RIBOSOMAL RNA PROCESSING PROTEIN 7-RELATED"/>
    <property type="match status" value="1"/>
</dbReference>
<dbReference type="GO" id="GO:0034456">
    <property type="term" value="C:UTP-C complex"/>
    <property type="evidence" value="ECO:0007669"/>
    <property type="project" value="TreeGrafter"/>
</dbReference>
<dbReference type="InterPro" id="IPR035979">
    <property type="entry name" value="RBD_domain_sf"/>
</dbReference>
<feature type="region of interest" description="Disordered" evidence="3">
    <location>
        <begin position="258"/>
        <end position="279"/>
    </location>
</feature>
<evidence type="ECO:0000256" key="1">
    <source>
        <dbReference type="ARBA" id="ARBA00006110"/>
    </source>
</evidence>
<dbReference type="STRING" id="1137138.A0A067P104"/>
<protein>
    <recommendedName>
        <fullName evidence="8">RRM domain-containing protein</fullName>
    </recommendedName>
</protein>
<feature type="domain" description="Rrp7 RRM-like N-terminal" evidence="5">
    <location>
        <begin position="5"/>
        <end position="67"/>
    </location>
</feature>
<reference evidence="7" key="1">
    <citation type="journal article" date="2014" name="Proc. Natl. Acad. Sci. U.S.A.">
        <title>Extensive sampling of basidiomycete genomes demonstrates inadequacy of the white-rot/brown-rot paradigm for wood decay fungi.</title>
        <authorList>
            <person name="Riley R."/>
            <person name="Salamov A.A."/>
            <person name="Brown D.W."/>
            <person name="Nagy L.G."/>
            <person name="Floudas D."/>
            <person name="Held B.W."/>
            <person name="Levasseur A."/>
            <person name="Lombard V."/>
            <person name="Morin E."/>
            <person name="Otillar R."/>
            <person name="Lindquist E.A."/>
            <person name="Sun H."/>
            <person name="LaButti K.M."/>
            <person name="Schmutz J."/>
            <person name="Jabbour D."/>
            <person name="Luo H."/>
            <person name="Baker S.E."/>
            <person name="Pisabarro A.G."/>
            <person name="Walton J.D."/>
            <person name="Blanchette R.A."/>
            <person name="Henrissat B."/>
            <person name="Martin F."/>
            <person name="Cullen D."/>
            <person name="Hibbett D.S."/>
            <person name="Grigoriev I.V."/>
        </authorList>
    </citation>
    <scope>NUCLEOTIDE SEQUENCE [LARGE SCALE GENOMIC DNA]</scope>
    <source>
        <strain evidence="7">PC15</strain>
    </source>
</reference>
<dbReference type="InterPro" id="IPR024326">
    <property type="entry name" value="RRP7_C"/>
</dbReference>
<feature type="compositionally biased region" description="Polar residues" evidence="3">
    <location>
        <begin position="120"/>
        <end position="131"/>
    </location>
</feature>
<dbReference type="Gene3D" id="6.10.250.1770">
    <property type="match status" value="1"/>
</dbReference>
<dbReference type="InterPro" id="IPR040446">
    <property type="entry name" value="RRP7"/>
</dbReference>
<evidence type="ECO:0008006" key="8">
    <source>
        <dbReference type="Google" id="ProtNLM"/>
    </source>
</evidence>
<comment type="similarity">
    <text evidence="1">Belongs to the RRP7 family.</text>
</comment>
<evidence type="ECO:0000313" key="6">
    <source>
        <dbReference type="EMBL" id="KDQ29561.1"/>
    </source>
</evidence>
<dbReference type="OrthoDB" id="5390at2759"/>